<dbReference type="InterPro" id="IPR038726">
    <property type="entry name" value="PDDEXK_AddAB-type"/>
</dbReference>
<evidence type="ECO:0000256" key="10">
    <source>
        <dbReference type="ARBA" id="ARBA00023125"/>
    </source>
</evidence>
<keyword evidence="8 15" id="KW-0067">ATP-binding</keyword>
<dbReference type="PANTHER" id="PTHR11070">
    <property type="entry name" value="UVRD / RECB / PCRA DNA HELICASE FAMILY MEMBER"/>
    <property type="match status" value="1"/>
</dbReference>
<comment type="cofactor">
    <cofactor evidence="15">
        <name>Mg(2+)</name>
        <dbReference type="ChEBI" id="CHEBI:18420"/>
    </cofactor>
    <text evidence="15">Binds 1 Mg(2+) ion per subunit.</text>
</comment>
<feature type="domain" description="UvrD-like helicase C-terminal" evidence="18">
    <location>
        <begin position="508"/>
        <end position="800"/>
    </location>
</feature>
<evidence type="ECO:0000256" key="7">
    <source>
        <dbReference type="ARBA" id="ARBA00022839"/>
    </source>
</evidence>
<keyword evidence="6 15" id="KW-0347">Helicase</keyword>
<dbReference type="EMBL" id="BMYR01000004">
    <property type="protein sequence ID" value="GGW56857.1"/>
    <property type="molecule type" value="Genomic_DNA"/>
</dbReference>
<evidence type="ECO:0000256" key="5">
    <source>
        <dbReference type="ARBA" id="ARBA00022801"/>
    </source>
</evidence>
<dbReference type="RefSeq" id="WP_189481333.1">
    <property type="nucleotide sequence ID" value="NZ_BMYR01000004.1"/>
</dbReference>
<dbReference type="InterPro" id="IPR000212">
    <property type="entry name" value="DNA_helicase_UvrD/REP"/>
</dbReference>
<dbReference type="PANTHER" id="PTHR11070:SF23">
    <property type="entry name" value="RECBCD ENZYME SUBUNIT RECB"/>
    <property type="match status" value="1"/>
</dbReference>
<comment type="catalytic activity">
    <reaction evidence="13 15">
        <text>Couples ATP hydrolysis with the unwinding of duplex DNA by translocating in the 3'-5' direction.</text>
        <dbReference type="EC" id="5.6.2.4"/>
    </reaction>
</comment>
<keyword evidence="20" id="KW-1185">Reference proteome</keyword>
<comment type="catalytic activity">
    <reaction evidence="15">
        <text>Exonucleolytic cleavage (in the presence of ATP) in either 5'- to 3'- or 3'- to 5'-direction to yield 5'-phosphooligonucleotides.</text>
        <dbReference type="EC" id="3.1.11.5"/>
    </reaction>
</comment>
<dbReference type="CDD" id="cd22352">
    <property type="entry name" value="RecB_C-like"/>
    <property type="match status" value="1"/>
</dbReference>
<comment type="catalytic activity">
    <reaction evidence="14 15">
        <text>ATP + H2O = ADP + phosphate + H(+)</text>
        <dbReference type="Rhea" id="RHEA:13065"/>
        <dbReference type="ChEBI" id="CHEBI:15377"/>
        <dbReference type="ChEBI" id="CHEBI:15378"/>
        <dbReference type="ChEBI" id="CHEBI:30616"/>
        <dbReference type="ChEBI" id="CHEBI:43474"/>
        <dbReference type="ChEBI" id="CHEBI:456216"/>
        <dbReference type="EC" id="5.6.2.4"/>
    </reaction>
</comment>
<organism evidence="19 20">
    <name type="scientific">Alishewanella tabrizica</name>
    <dbReference type="NCBI Taxonomy" id="671278"/>
    <lineage>
        <taxon>Bacteria</taxon>
        <taxon>Pseudomonadati</taxon>
        <taxon>Pseudomonadota</taxon>
        <taxon>Gammaproteobacteria</taxon>
        <taxon>Alteromonadales</taxon>
        <taxon>Alteromonadaceae</taxon>
        <taxon>Alishewanella</taxon>
    </lineage>
</organism>
<evidence type="ECO:0000256" key="3">
    <source>
        <dbReference type="ARBA" id="ARBA00022741"/>
    </source>
</evidence>
<evidence type="ECO:0000313" key="20">
    <source>
        <dbReference type="Proteomes" id="UP000634667"/>
    </source>
</evidence>
<dbReference type="EC" id="5.6.2.4" evidence="15"/>
<dbReference type="Gene3D" id="1.10.3170.10">
    <property type="entry name" value="Recbcd, chain B, domain 2"/>
    <property type="match status" value="1"/>
</dbReference>
<evidence type="ECO:0000256" key="11">
    <source>
        <dbReference type="ARBA" id="ARBA00023204"/>
    </source>
</evidence>
<dbReference type="Gene3D" id="3.90.320.10">
    <property type="match status" value="1"/>
</dbReference>
<feature type="binding site" evidence="15">
    <location>
        <position position="1143"/>
    </location>
    <ligand>
        <name>Mg(2+)</name>
        <dbReference type="ChEBI" id="CHEBI:18420"/>
    </ligand>
</feature>
<dbReference type="NCBIfam" id="TIGR00609">
    <property type="entry name" value="recB"/>
    <property type="match status" value="1"/>
</dbReference>
<feature type="region of interest" description="Nuclease activity, interacts with RecD and RecA" evidence="15">
    <location>
        <begin position="956"/>
        <end position="1264"/>
    </location>
</feature>
<evidence type="ECO:0000313" key="19">
    <source>
        <dbReference type="EMBL" id="GGW56857.1"/>
    </source>
</evidence>
<comment type="subunit">
    <text evidence="15">Heterotrimer of RecB, RecC and RecD. All subunits contribute to DNA-binding. Interacts with RecA.</text>
</comment>
<comment type="caution">
    <text evidence="19">The sequence shown here is derived from an EMBL/GenBank/DDBJ whole genome shotgun (WGS) entry which is preliminary data.</text>
</comment>
<feature type="domain" description="UvrD-like helicase ATP-binding" evidence="17">
    <location>
        <begin position="1"/>
        <end position="469"/>
    </location>
</feature>
<dbReference type="PROSITE" id="PS51198">
    <property type="entry name" value="UVRD_HELICASE_ATP_BIND"/>
    <property type="match status" value="1"/>
</dbReference>
<evidence type="ECO:0000256" key="14">
    <source>
        <dbReference type="ARBA" id="ARBA00048988"/>
    </source>
</evidence>
<accession>A0ABQ2WJR3</accession>
<dbReference type="InterPro" id="IPR014016">
    <property type="entry name" value="UvrD-like_ATP-bd"/>
</dbReference>
<dbReference type="Pfam" id="PF00580">
    <property type="entry name" value="UvrD-helicase"/>
    <property type="match status" value="1"/>
</dbReference>
<dbReference type="PROSITE" id="PS51217">
    <property type="entry name" value="UVRD_HELICASE_CTER"/>
    <property type="match status" value="1"/>
</dbReference>
<evidence type="ECO:0000259" key="18">
    <source>
        <dbReference type="PROSITE" id="PS51217"/>
    </source>
</evidence>
<keyword evidence="3 15" id="KW-0547">Nucleotide-binding</keyword>
<dbReference type="Pfam" id="PF12705">
    <property type="entry name" value="PDDEXK_1"/>
    <property type="match status" value="1"/>
</dbReference>
<protein>
    <recommendedName>
        <fullName evidence="15">RecBCD enzyme subunit RecB</fullName>
        <ecNumber evidence="15">3.1.11.5</ecNumber>
        <ecNumber evidence="15">5.6.2.4</ecNumber>
    </recommendedName>
    <alternativeName>
        <fullName evidence="15">DNA 3'-5' helicase subunit RecB</fullName>
    </alternativeName>
    <alternativeName>
        <fullName evidence="15">Exonuclease V subunit RecB</fullName>
        <shortName evidence="15">ExoV subunit RecB</shortName>
    </alternativeName>
    <alternativeName>
        <fullName evidence="15">Helicase/nuclease RecBCD subunit RecB</fullName>
    </alternativeName>
</protein>
<evidence type="ECO:0000256" key="1">
    <source>
        <dbReference type="ARBA" id="ARBA00022722"/>
    </source>
</evidence>
<feature type="binding site" evidence="15">
    <location>
        <position position="1025"/>
    </location>
    <ligand>
        <name>Mg(2+)</name>
        <dbReference type="ChEBI" id="CHEBI:18420"/>
    </ligand>
</feature>
<keyword evidence="11 15" id="KW-0234">DNA repair</keyword>
<proteinExistence type="inferred from homology"/>
<evidence type="ECO:0000256" key="16">
    <source>
        <dbReference type="PROSITE-ProRule" id="PRU00560"/>
    </source>
</evidence>
<comment type="function">
    <text evidence="15">A helicase/nuclease that prepares dsDNA breaks (DSB) for recombinational DNA repair. Binds to DSBs and unwinds DNA via a highly rapid and processive ATP-dependent bidirectional helicase activity. Unwinds dsDNA until it encounters a Chi (crossover hotspot instigator) sequence from the 3' direction. Cuts ssDNA a few nucleotides 3' to the Chi site. The properties and activities of the enzyme are changed at Chi. The Chi-altered holoenzyme produces a long 3'-ssDNA overhang and facilitates RecA-binding to the ssDNA for homologous DNA recombination and repair. Holoenzyme degrades any linearized DNA that is unable to undergo homologous recombination. In the holoenzyme this subunit contributes ATPase, 3'-5' helicase, exonuclease activity and loads RecA onto ssDNA.</text>
</comment>
<feature type="binding site" evidence="15">
    <location>
        <position position="1156"/>
    </location>
    <ligand>
        <name>Mg(2+)</name>
        <dbReference type="ChEBI" id="CHEBI:18420"/>
    </ligand>
</feature>
<dbReference type="Pfam" id="PF13361">
    <property type="entry name" value="UvrD_C"/>
    <property type="match status" value="1"/>
</dbReference>
<keyword evidence="5 15" id="KW-0378">Hydrolase</keyword>
<comment type="domain">
    <text evidence="15">The N-terminal DNA-binding domain is a ssDNA-dependent ATPase and has ATP-dependent 3'-5' helicase function. This domain interacts with RecC.</text>
</comment>
<keyword evidence="2 15" id="KW-0479">Metal-binding</keyword>
<dbReference type="InterPro" id="IPR004586">
    <property type="entry name" value="RecB"/>
</dbReference>
<evidence type="ECO:0000256" key="9">
    <source>
        <dbReference type="ARBA" id="ARBA00022842"/>
    </source>
</evidence>
<sequence length="1264" mass="141703">MSTLLNSPLQLPLNGSALIEASAGTGKTFTIAALYVRFILAHLPRLTAAASRVQPLLPADILVVTFTKAATAELKDRIRKRLVEAAMSFRDASGSQDPFLNALKAEFSPSLWPECAYALQMASEAMDEASVKTIHSWCQSVLREHAFNSGSLFNQQLITDLAPYKLEAVRDYWRNFFYPLDAENFTLVNQLVASPEHLLSQINGLWDLAIPNSTPLQFSAMLKAARQAREQQLAEQHQRWQVLLPRYFAVIEQADNHNWFSKPRTHNAKKAQKDFAPLQAWVALPESQAILQLPELKDAFLKNYGEEFYEHYTGPALTDELPQALLALAHCLEQPIALAPDLLAHAVAWSKARVEQQLARDAVLGFNDIIQHTCRALTNEQGQTLAAILRQQYPVALIDEFQDTDPDQYRIFDAIYQLSANLPEQAVFLIGDPKQAIYAFRGADIFTYLQARRDTSPRHYTLGVNFRSSHALVKGANAFFLPAEYEQGAKAFLFNRAQDNDVPFVAVSAKGVTARLVLKQQEVTQAMQVWTALPTDIDANADADKALSKSAYRQVMAATFSDYIATLLNDAVAGKTGFIADKAPDAPLRPLQSKDIAILVSTHNEGHLMQRELRKRGLASVYLSDRNSVFDTEVARDLLVVMTACAEPGNKKTLLNALYTPLLNVSLAELDALQYDDMQWDNRVGQFYQFASCWQQHGILAMIRQVMQQFRIAERLLVKSQSTRSTHLSGGERYLTDLLHLAELLQQAAAKLDGPLALVRFLYEHLYQADTIQQPADEQIVRLESDAELIQIVTIHKSKGLEYPLVFLPFISLCRPVSEKDSVFNYHDQQGQPCQRIVPDPVILQQADYERLGEDIRKLYVALTRAKYACWLSVAPTGEWQKSALAYLFDAATAIHPQHFIAQAKQWAAHPLVENAVALTTLPLSATPVNYREPSNTGISTAYAARQMPAQHQFQPWWIASYSALKYGAMREPDNALEHNLVDEQETDGDNMGEVSRVPEPVRLLSPDLSLHTLPRGAGPGTFLHNMLQDAAEAGFNHVAEDAQVRAHIMAKRCRHGSWAARREQLDQWLAHYISTPFALPNGGHVTLASLTQYKAEPEFWFAVNGVSTTALDTLVMNNVLPGLARPALQPNYLQGMLKGFIDLIFEHQGRYYVVDYKSNYLGADDQAYHYTAMRDKILASRYDMQYVLYTLALHKLLKARLQQDYCYDRHIGGVMYLFLRGQHAPGAGVFTDKPAKSLIFALDDLLSNVNRSLLTVKQEDADE</sequence>
<evidence type="ECO:0000256" key="13">
    <source>
        <dbReference type="ARBA" id="ARBA00034617"/>
    </source>
</evidence>
<dbReference type="InterPro" id="IPR011335">
    <property type="entry name" value="Restrct_endonuc-II-like"/>
</dbReference>
<keyword evidence="7 15" id="KW-0269">Exonuclease</keyword>
<comment type="miscellaneous">
    <text evidence="15">In the RecBCD complex, RecB has a slow 3'-5' helicase, an exonuclease activity and loads RecA onto ssDNA, RecD has a fast 5'-3' helicase activity, while RecC stimulates the ATPase and processivity of the RecB helicase and contributes to recognition of the Chi site.</text>
</comment>
<keyword evidence="9 15" id="KW-0460">Magnesium</keyword>
<evidence type="ECO:0000256" key="4">
    <source>
        <dbReference type="ARBA" id="ARBA00022763"/>
    </source>
</evidence>
<evidence type="ECO:0000256" key="12">
    <source>
        <dbReference type="ARBA" id="ARBA00023235"/>
    </source>
</evidence>
<feature type="active site" description="For nuclease activity" evidence="15">
    <location>
        <position position="1156"/>
    </location>
</feature>
<evidence type="ECO:0000256" key="2">
    <source>
        <dbReference type="ARBA" id="ARBA00022723"/>
    </source>
</evidence>
<dbReference type="Proteomes" id="UP000634667">
    <property type="component" value="Unassembled WGS sequence"/>
</dbReference>
<evidence type="ECO:0000256" key="8">
    <source>
        <dbReference type="ARBA" id="ARBA00022840"/>
    </source>
</evidence>
<evidence type="ECO:0000259" key="17">
    <source>
        <dbReference type="PROSITE" id="PS51198"/>
    </source>
</evidence>
<dbReference type="InterPro" id="IPR014017">
    <property type="entry name" value="DNA_helicase_UvrD-like_C"/>
</dbReference>
<dbReference type="SUPFAM" id="SSF52540">
    <property type="entry name" value="P-loop containing nucleoside triphosphate hydrolases"/>
    <property type="match status" value="1"/>
</dbReference>
<keyword evidence="12 15" id="KW-0413">Isomerase</keyword>
<dbReference type="InterPro" id="IPR027417">
    <property type="entry name" value="P-loop_NTPase"/>
</dbReference>
<keyword evidence="4 15" id="KW-0227">DNA damage</keyword>
<dbReference type="Gene3D" id="1.10.486.10">
    <property type="entry name" value="PCRA, domain 4"/>
    <property type="match status" value="1"/>
</dbReference>
<dbReference type="SUPFAM" id="SSF52980">
    <property type="entry name" value="Restriction endonuclease-like"/>
    <property type="match status" value="1"/>
</dbReference>
<feature type="binding site" evidence="16">
    <location>
        <begin position="21"/>
        <end position="28"/>
    </location>
    <ligand>
        <name>ATP</name>
        <dbReference type="ChEBI" id="CHEBI:30616"/>
    </ligand>
</feature>
<dbReference type="InterPro" id="IPR011604">
    <property type="entry name" value="PDDEXK-like_dom_sf"/>
</dbReference>
<evidence type="ECO:0000256" key="6">
    <source>
        <dbReference type="ARBA" id="ARBA00022806"/>
    </source>
</evidence>
<keyword evidence="1 15" id="KW-0540">Nuclease</keyword>
<feature type="region of interest" description="DNA-binding and helicase activity, interacts with RecC" evidence="15">
    <location>
        <begin position="1"/>
        <end position="916"/>
    </location>
</feature>
<keyword evidence="10 15" id="KW-0238">DNA-binding</keyword>
<evidence type="ECO:0000256" key="15">
    <source>
        <dbReference type="HAMAP-Rule" id="MF_01485"/>
    </source>
</evidence>
<dbReference type="Gene3D" id="3.40.50.300">
    <property type="entry name" value="P-loop containing nucleotide triphosphate hydrolases"/>
    <property type="match status" value="2"/>
</dbReference>
<dbReference type="EC" id="3.1.11.5" evidence="15"/>
<comment type="similarity">
    <text evidence="15">Belongs to the helicase family. UvrD subfamily.</text>
</comment>
<name>A0ABQ2WJR3_9ALTE</name>
<dbReference type="HAMAP" id="MF_01485">
    <property type="entry name" value="RecB"/>
    <property type="match status" value="1"/>
</dbReference>
<gene>
    <name evidence="15 19" type="primary">recB</name>
    <name evidence="19" type="ORF">GCM10008111_11020</name>
</gene>
<reference evidence="20" key="1">
    <citation type="journal article" date="2019" name="Int. J. Syst. Evol. Microbiol.">
        <title>The Global Catalogue of Microorganisms (GCM) 10K type strain sequencing project: providing services to taxonomists for standard genome sequencing and annotation.</title>
        <authorList>
            <consortium name="The Broad Institute Genomics Platform"/>
            <consortium name="The Broad Institute Genome Sequencing Center for Infectious Disease"/>
            <person name="Wu L."/>
            <person name="Ma J."/>
        </authorList>
    </citation>
    <scope>NUCLEOTIDE SEQUENCE [LARGE SCALE GENOMIC DNA]</scope>
    <source>
        <strain evidence="20">KCTC 23723</strain>
    </source>
</reference>
<comment type="domain">
    <text evidence="15">The C-terminal domain has nuclease activity and interacts with RecD. It interacts with RecA, facilitating its loading onto ssDNA.</text>
</comment>